<evidence type="ECO:0000313" key="1">
    <source>
        <dbReference type="EMBL" id="GIP60714.1"/>
    </source>
</evidence>
<reference evidence="1 3" key="1">
    <citation type="submission" date="2021-03" db="EMBL/GenBank/DDBJ databases">
        <title>Antimicrobial resistance genes in bacteria isolated from Japanese honey, and their potential for conferring macrolide and lincosamide resistance in the American foulbrood pathogen Paenibacillus larvae.</title>
        <authorList>
            <person name="Okamoto M."/>
            <person name="Kumagai M."/>
            <person name="Kanamori H."/>
            <person name="Takamatsu D."/>
        </authorList>
    </citation>
    <scope>NUCLEOTIDE SEQUENCE [LARGE SCALE GENOMIC DNA]</scope>
    <source>
        <strain evidence="1 3">J15TS10</strain>
    </source>
</reference>
<dbReference type="Proteomes" id="UP000681290">
    <property type="component" value="Unassembled WGS sequence"/>
</dbReference>
<dbReference type="EMBL" id="CP126084">
    <property type="protein sequence ID" value="WHX48118.1"/>
    <property type="molecule type" value="Genomic_DNA"/>
</dbReference>
<evidence type="ECO:0000313" key="3">
    <source>
        <dbReference type="Proteomes" id="UP000681290"/>
    </source>
</evidence>
<evidence type="ECO:0000313" key="2">
    <source>
        <dbReference type="EMBL" id="WHX48118.1"/>
    </source>
</evidence>
<dbReference type="RefSeq" id="WP_244996863.1">
    <property type="nucleotide sequence ID" value="NZ_BOSM01000011.1"/>
</dbReference>
<reference evidence="2" key="2">
    <citation type="submission" date="2023-05" db="EMBL/GenBank/DDBJ databases">
        <title>Comparative genomics of Bacillaceae isolates and their secondary metabolite potential.</title>
        <authorList>
            <person name="Song L."/>
            <person name="Nielsen L.J."/>
            <person name="Mohite O."/>
            <person name="Xu X."/>
            <person name="Weber T."/>
            <person name="Kovacs A.T."/>
        </authorList>
    </citation>
    <scope>NUCLEOTIDE SEQUENCE</scope>
    <source>
        <strain evidence="2">B2_4</strain>
    </source>
</reference>
<dbReference type="EMBL" id="BOSM01000011">
    <property type="protein sequence ID" value="GIP60714.1"/>
    <property type="molecule type" value="Genomic_DNA"/>
</dbReference>
<dbReference type="Proteomes" id="UP001177943">
    <property type="component" value="Chromosome"/>
</dbReference>
<dbReference type="AlphaFoldDB" id="A0AA95I687"/>
<protein>
    <submittedName>
        <fullName evidence="2">Uncharacterized protein</fullName>
    </submittedName>
</protein>
<sequence>MGKRYYVSIPGRSVLEEQGATAYEWTIEASSEEAINLRYMLERIGEKEDSSFVAYMYPWPDTPEDVVNSGYQSQIDKVYREIYRLGTEETRRELARIGYGNGVEDKHQLQNNEVRRNMYYIKEAKFRRLAEHDGRECAEIQVWPGAAGDPELFVYVARSQNGNEDYEIIRMIRSDADFEIDWYDNSLHEAYAEIAEENFGDTGWPEPAKQRADFKEQLLAYGDIADKLREKLSGENGQH</sequence>
<gene>
    <name evidence="1" type="ORF">J15TS10_45280</name>
    <name evidence="2" type="ORF">QNH46_18685</name>
</gene>
<evidence type="ECO:0000313" key="4">
    <source>
        <dbReference type="Proteomes" id="UP001177943"/>
    </source>
</evidence>
<dbReference type="KEGG" id="pwn:QNH46_18685"/>
<accession>A0AA95I687</accession>
<name>A0AA95I687_9BACL</name>
<keyword evidence="3" id="KW-1185">Reference proteome</keyword>
<proteinExistence type="predicted"/>
<organism evidence="2 4">
    <name type="scientific">Paenibacillus woosongensis</name>
    <dbReference type="NCBI Taxonomy" id="307580"/>
    <lineage>
        <taxon>Bacteria</taxon>
        <taxon>Bacillati</taxon>
        <taxon>Bacillota</taxon>
        <taxon>Bacilli</taxon>
        <taxon>Bacillales</taxon>
        <taxon>Paenibacillaceae</taxon>
        <taxon>Paenibacillus</taxon>
    </lineage>
</organism>